<dbReference type="Gene3D" id="2.60.40.640">
    <property type="match status" value="1"/>
</dbReference>
<gene>
    <name evidence="1" type="ORF">BN980_GECA11s02485g</name>
</gene>
<evidence type="ECO:0000313" key="2">
    <source>
        <dbReference type="Proteomes" id="UP000242525"/>
    </source>
</evidence>
<keyword evidence="2" id="KW-1185">Reference proteome</keyword>
<dbReference type="AlphaFoldDB" id="A0A0J9XDU1"/>
<comment type="caution">
    <text evidence="1">The sequence shown here is derived from an EMBL/GenBank/DDBJ whole genome shotgun (WGS) entry which is preliminary data.</text>
</comment>
<reference evidence="1" key="1">
    <citation type="submission" date="2014-03" db="EMBL/GenBank/DDBJ databases">
        <authorList>
            <person name="Casaregola S."/>
        </authorList>
    </citation>
    <scope>NUCLEOTIDE SEQUENCE [LARGE SCALE GENOMIC DNA]</scope>
    <source>
        <strain evidence="1">CLIB 918</strain>
    </source>
</reference>
<organism evidence="1 2">
    <name type="scientific">Geotrichum candidum</name>
    <name type="common">Oospora lactis</name>
    <name type="synonym">Dipodascus geotrichum</name>
    <dbReference type="NCBI Taxonomy" id="1173061"/>
    <lineage>
        <taxon>Eukaryota</taxon>
        <taxon>Fungi</taxon>
        <taxon>Dikarya</taxon>
        <taxon>Ascomycota</taxon>
        <taxon>Saccharomycotina</taxon>
        <taxon>Dipodascomycetes</taxon>
        <taxon>Dipodascales</taxon>
        <taxon>Dipodascaceae</taxon>
        <taxon>Geotrichum</taxon>
    </lineage>
</organism>
<name>A0A0J9XDU1_GEOCN</name>
<sequence length="457" mass="50209">MINIRSPNHIIPAHQSDDLPPSYTVTSAENQSTALLPPSYFEIKSSVFSNNVPPTYSHSNNACHVGTKSNINNSNNSAASSQYSNPVLSIELNDNRAYDLNDTISGHVIFSPQRDSRLASLHATLAGEERTSTRKSWITQTLLQHQLRLAKQPLGFSTTKIYKRGEHYRFPFQIRVPSEEIASNQQHLLPPTVGPSPENAYQTAEYPVSVFYFVNAAVHIVDETNSNNKPKVHNCESPRIVNIQPSYPTQKLVNTTLAKYVNSPLPSMSVEIGSSKAGPKSLASLLKIATPTGSPDSGVLTVAATQSCLVLSRNQSDVTYLRLNLQYKHNNSNSLAAAHAPKLEEVHAQLSAITTYAKPSSNGKNESSKQETLVETIQLDQYSSQAPQWQAASTATTPHAECELEVPLSLPFDKNVVSNFQSVYIARKYKLALELQFVGGTRMKMELPVCVTSSLYI</sequence>
<proteinExistence type="predicted"/>
<accession>A0A0J9XDU1</accession>
<dbReference type="STRING" id="1173061.A0A0J9XDU1"/>
<dbReference type="InterPro" id="IPR014752">
    <property type="entry name" value="Arrestin-like_C"/>
</dbReference>
<protein>
    <recommendedName>
        <fullName evidence="3">Bul1 C-terminal domain-containing protein</fullName>
    </recommendedName>
</protein>
<evidence type="ECO:0000313" key="1">
    <source>
        <dbReference type="EMBL" id="CDO55522.1"/>
    </source>
</evidence>
<dbReference type="OrthoDB" id="2283785at2759"/>
<dbReference type="EMBL" id="CCBN010000011">
    <property type="protein sequence ID" value="CDO55522.1"/>
    <property type="molecule type" value="Genomic_DNA"/>
</dbReference>
<dbReference type="Proteomes" id="UP000242525">
    <property type="component" value="Unassembled WGS sequence"/>
</dbReference>
<evidence type="ECO:0008006" key="3">
    <source>
        <dbReference type="Google" id="ProtNLM"/>
    </source>
</evidence>